<evidence type="ECO:0000313" key="3">
    <source>
        <dbReference type="Proteomes" id="UP000824110"/>
    </source>
</evidence>
<feature type="region of interest" description="Disordered" evidence="1">
    <location>
        <begin position="47"/>
        <end position="68"/>
    </location>
</feature>
<reference evidence="2" key="2">
    <citation type="journal article" date="2021" name="PeerJ">
        <title>Extensive microbial diversity within the chicken gut microbiome revealed by metagenomics and culture.</title>
        <authorList>
            <person name="Gilroy R."/>
            <person name="Ravi A."/>
            <person name="Getino M."/>
            <person name="Pursley I."/>
            <person name="Horton D.L."/>
            <person name="Alikhan N.F."/>
            <person name="Baker D."/>
            <person name="Gharbi K."/>
            <person name="Hall N."/>
            <person name="Watson M."/>
            <person name="Adriaenssens E.M."/>
            <person name="Foster-Nyarko E."/>
            <person name="Jarju S."/>
            <person name="Secka A."/>
            <person name="Antonio M."/>
            <person name="Oren A."/>
            <person name="Chaudhuri R.R."/>
            <person name="La Ragione R."/>
            <person name="Hildebrand F."/>
            <person name="Pallen M.J."/>
        </authorList>
    </citation>
    <scope>NUCLEOTIDE SEQUENCE</scope>
    <source>
        <strain evidence="2">CHK195-12923</strain>
    </source>
</reference>
<dbReference type="Proteomes" id="UP000824110">
    <property type="component" value="Unassembled WGS sequence"/>
</dbReference>
<protein>
    <submittedName>
        <fullName evidence="2">Uncharacterized protein</fullName>
    </submittedName>
</protein>
<organism evidence="2 3">
    <name type="scientific">Candidatus Coproplasma excrementigallinarum</name>
    <dbReference type="NCBI Taxonomy" id="2840747"/>
    <lineage>
        <taxon>Bacteria</taxon>
        <taxon>Bacillati</taxon>
        <taxon>Bacillota</taxon>
        <taxon>Clostridia</taxon>
        <taxon>Eubacteriales</taxon>
        <taxon>Candidatus Coproplasma</taxon>
    </lineage>
</organism>
<accession>A0A9D1MJW7</accession>
<dbReference type="EMBL" id="DVNE01000028">
    <property type="protein sequence ID" value="HIU61616.1"/>
    <property type="molecule type" value="Genomic_DNA"/>
</dbReference>
<reference evidence="2" key="1">
    <citation type="submission" date="2020-10" db="EMBL/GenBank/DDBJ databases">
        <authorList>
            <person name="Gilroy R."/>
        </authorList>
    </citation>
    <scope>NUCLEOTIDE SEQUENCE</scope>
    <source>
        <strain evidence="2">CHK195-12923</strain>
    </source>
</reference>
<dbReference type="AlphaFoldDB" id="A0A9D1MJW7"/>
<name>A0A9D1MJW7_9FIRM</name>
<evidence type="ECO:0000256" key="1">
    <source>
        <dbReference type="SAM" id="MobiDB-lite"/>
    </source>
</evidence>
<proteinExistence type="predicted"/>
<gene>
    <name evidence="2" type="ORF">IAB69_03095</name>
</gene>
<evidence type="ECO:0000313" key="2">
    <source>
        <dbReference type="EMBL" id="HIU61616.1"/>
    </source>
</evidence>
<sequence length="68" mass="7406">MKEFIMGLAMGMAGGALIVANSCKIRKMIQKNQDELMQKAEKYIDEQLEKNAPSASGSTEQGAKKKDA</sequence>
<comment type="caution">
    <text evidence="2">The sequence shown here is derived from an EMBL/GenBank/DDBJ whole genome shotgun (WGS) entry which is preliminary data.</text>
</comment>